<organism evidence="1 2">
    <name type="scientific">Panagrolaimus sp. PS1159</name>
    <dbReference type="NCBI Taxonomy" id="55785"/>
    <lineage>
        <taxon>Eukaryota</taxon>
        <taxon>Metazoa</taxon>
        <taxon>Ecdysozoa</taxon>
        <taxon>Nematoda</taxon>
        <taxon>Chromadorea</taxon>
        <taxon>Rhabditida</taxon>
        <taxon>Tylenchina</taxon>
        <taxon>Panagrolaimomorpha</taxon>
        <taxon>Panagrolaimoidea</taxon>
        <taxon>Panagrolaimidae</taxon>
        <taxon>Panagrolaimus</taxon>
    </lineage>
</organism>
<protein>
    <submittedName>
        <fullName evidence="2">Tyrosine-protein kinase ephrin type A/B receptor-like domain-containing protein</fullName>
    </submittedName>
</protein>
<evidence type="ECO:0000313" key="2">
    <source>
        <dbReference type="WBParaSite" id="PS1159_v2.g23796.t1"/>
    </source>
</evidence>
<dbReference type="Proteomes" id="UP000887580">
    <property type="component" value="Unplaced"/>
</dbReference>
<proteinExistence type="predicted"/>
<reference evidence="2" key="1">
    <citation type="submission" date="2022-11" db="UniProtKB">
        <authorList>
            <consortium name="WormBaseParasite"/>
        </authorList>
    </citation>
    <scope>IDENTIFICATION</scope>
</reference>
<sequence>MLFTFNGANFYNLNQRKHLYILIIGLLLYVIEIVTAKNCDPSEIIYEYTPCDQNGERWRIALPKSHLIQCENLPPPKSGVNCWTYSLGSGQRYEDLKKWPNGFTVENYEDASEHFFQTQLQLTKEECSSASGWIIQSGEIRYQPTACISKLSISLHLVQTGYIEFYYKMPKNSRGIVSTVDVRNEQCQSYGSQLAALFRKDEDDITANGDWKIKRLDLKRGQNLITWTIANNRELTTLADIIYIAKIDVVGLPYTSSCSKCPSGTFSASKGSSLCQACGANYFSKPGATSCARCPDNQYSDTKSATCITKPPCEKFDFYPVYGRCQDGKQTIDYASIQPAVCQDALPASYTKPSTEHSHICHRCSPGTERTPDGVCEFCAEGLYSNGTKCERCPPKMRPNYGYYITNWEKLPVIADTSCEYATFEENKECRIKPSWVPLSDRIESATSRDKGIAMEISFNVTSGFYNPIMQENSKLSLDNPVATFSLDAETICQDESCTLYIVQEIIDKGRFFRFLGVYNGSLSRQILSYPIYHNGNSRFIIAFMRSGAATGNDAISDKATLYSVNMTNVGDAQHKLPKGGADSCLPCPSMDNIGRCHPCPAGQYIDSKQNLCIKCPSGTRLNRTSNQIGSESCIKCGINMESIDGVECAFSGKLELPDNSEPSSKPMKFDLSPLKNKPLIAEGIKVFAREGNSYFHSFNVSLFGEGVKCNEKGDQGFVFAKTMDEKPNEESEVLFCRSTAVPLNNENQTEKAVYVSSFVIGRKLASVTRDRNFKGFSLSDKDLEYDTMTQERRPIDVHFYFESLPSHVRSCSNGTVGIVTTRCEPTATNEPQVRLPRSCPDGTCNGCMFHIIVETSLACPVCDTTDFQEIRGECINGKQQVHYIPSKHCVLSGAQSKEKTEMCTSSNGLKLLLILATILIGFLILIIFVFYQRNKSLEYRYSRIVEGHEPEEMETCGLESDDEDLEDDDSNNARVYFGRKKNDYVVGVTKTGVPNFVNGIKKNSGGAGEEAKFLSDETESV</sequence>
<name>A0AC35G439_9BILA</name>
<evidence type="ECO:0000313" key="1">
    <source>
        <dbReference type="Proteomes" id="UP000887580"/>
    </source>
</evidence>
<dbReference type="WBParaSite" id="PS1159_v2.g23796.t1">
    <property type="protein sequence ID" value="PS1159_v2.g23796.t1"/>
    <property type="gene ID" value="PS1159_v2.g23796"/>
</dbReference>
<accession>A0AC35G439</accession>